<keyword evidence="12" id="KW-1185">Reference proteome</keyword>
<feature type="chain" id="PRO_5015895242" description="Outer membrane protein X" evidence="9">
    <location>
        <begin position="25"/>
        <end position="174"/>
    </location>
</feature>
<organism evidence="11 12">
    <name type="scientific">Candidatus Fukatsuia symbiotica</name>
    <dbReference type="NCBI Taxonomy" id="1878942"/>
    <lineage>
        <taxon>Bacteria</taxon>
        <taxon>Pseudomonadati</taxon>
        <taxon>Pseudomonadota</taxon>
        <taxon>Gammaproteobacteria</taxon>
        <taxon>Enterobacterales</taxon>
        <taxon>Yersiniaceae</taxon>
        <taxon>Candidatus Fukatsuia</taxon>
    </lineage>
</organism>
<dbReference type="SUPFAM" id="SSF56925">
    <property type="entry name" value="OMPA-like"/>
    <property type="match status" value="1"/>
</dbReference>
<protein>
    <recommendedName>
        <fullName evidence="3">Outer membrane protein X</fullName>
    </recommendedName>
</protein>
<keyword evidence="7" id="KW-0472">Membrane</keyword>
<comment type="subcellular location">
    <subcellularLocation>
        <location evidence="1">Cell outer membrane</location>
        <topology evidence="1">Multi-pass membrane protein</topology>
    </subcellularLocation>
</comment>
<dbReference type="AlphaFoldDB" id="A0A2U8I8T5"/>
<evidence type="ECO:0000256" key="6">
    <source>
        <dbReference type="ARBA" id="ARBA00022729"/>
    </source>
</evidence>
<keyword evidence="8" id="KW-0998">Cell outer membrane</keyword>
<dbReference type="PANTHER" id="PTHR35892">
    <property type="entry name" value="OUTER MEMBRANE PROTEIN PAGN-RELATED"/>
    <property type="match status" value="1"/>
</dbReference>
<evidence type="ECO:0000259" key="10">
    <source>
        <dbReference type="Pfam" id="PF13505"/>
    </source>
</evidence>
<evidence type="ECO:0000256" key="9">
    <source>
        <dbReference type="SAM" id="SignalP"/>
    </source>
</evidence>
<evidence type="ECO:0000256" key="1">
    <source>
        <dbReference type="ARBA" id="ARBA00004571"/>
    </source>
</evidence>
<evidence type="ECO:0000256" key="3">
    <source>
        <dbReference type="ARBA" id="ARBA00020573"/>
    </source>
</evidence>
<dbReference type="InterPro" id="IPR051723">
    <property type="entry name" value="Bact_OM_Invasion-Related"/>
</dbReference>
<dbReference type="RefSeq" id="WP_072549771.1">
    <property type="nucleotide sequence ID" value="NZ_CP021659.1"/>
</dbReference>
<comment type="similarity">
    <text evidence="2">Belongs to the outer membrane OOP (TC 1.B.6) superfamily. OmpX family.</text>
</comment>
<feature type="signal peptide" evidence="9">
    <location>
        <begin position="1"/>
        <end position="24"/>
    </location>
</feature>
<accession>A0A2U8I8T5</accession>
<dbReference type="OrthoDB" id="6504170at2"/>
<dbReference type="GO" id="GO:0009279">
    <property type="term" value="C:cell outer membrane"/>
    <property type="evidence" value="ECO:0007669"/>
    <property type="project" value="UniProtKB-SubCell"/>
</dbReference>
<dbReference type="NCBIfam" id="NF006917">
    <property type="entry name" value="PRK09408.1"/>
    <property type="match status" value="1"/>
</dbReference>
<name>A0A2U8I8T5_9GAMM</name>
<evidence type="ECO:0000256" key="7">
    <source>
        <dbReference type="ARBA" id="ARBA00023136"/>
    </source>
</evidence>
<sequence length="174" mass="18544">MKKVTCFSAVAALVFTVVAGSALANQTTVSGGYAQSDYQGVVNKAKGLNLKLYQEWDDSPLGAIGSFTHTEKSGFGGAPGYNKMQYNSIAVGPAYRISDWASVYGLLGVGHGRFSNNSLKDGNDKRSNSDYGVTYGAGLQFNPMQNVALDFSYEKSRIRSVDIGTFVVGAGYTF</sequence>
<proteinExistence type="inferred from homology"/>
<dbReference type="Proteomes" id="UP000261875">
    <property type="component" value="Chromosome"/>
</dbReference>
<evidence type="ECO:0000256" key="2">
    <source>
        <dbReference type="ARBA" id="ARBA00011041"/>
    </source>
</evidence>
<gene>
    <name evidence="11" type="primary">ompX</name>
    <name evidence="11" type="ORF">CCS41_08280</name>
</gene>
<evidence type="ECO:0000313" key="12">
    <source>
        <dbReference type="Proteomes" id="UP000261875"/>
    </source>
</evidence>
<dbReference type="PRINTS" id="PR00316">
    <property type="entry name" value="ENTEROVIROMP"/>
</dbReference>
<keyword evidence="4" id="KW-1134">Transmembrane beta strand</keyword>
<dbReference type="InterPro" id="IPR027385">
    <property type="entry name" value="Beta-barrel_OMP"/>
</dbReference>
<evidence type="ECO:0000256" key="8">
    <source>
        <dbReference type="ARBA" id="ARBA00023237"/>
    </source>
</evidence>
<dbReference type="STRING" id="1878942.GCA_900128755_00915"/>
<dbReference type="InterPro" id="IPR000758">
    <property type="entry name" value="Enterovir_OMP"/>
</dbReference>
<keyword evidence="6 9" id="KW-0732">Signal</keyword>
<dbReference type="InterPro" id="IPR011250">
    <property type="entry name" value="OMP/PagP_B-barrel"/>
</dbReference>
<dbReference type="PANTHER" id="PTHR35892:SF3">
    <property type="entry name" value="OUTER MEMBRANE PROTEIN X"/>
    <property type="match status" value="1"/>
</dbReference>
<dbReference type="Gene3D" id="2.40.160.20">
    <property type="match status" value="1"/>
</dbReference>
<dbReference type="Pfam" id="PF13505">
    <property type="entry name" value="OMP_b-brl"/>
    <property type="match status" value="1"/>
</dbReference>
<evidence type="ECO:0000313" key="11">
    <source>
        <dbReference type="EMBL" id="AWK14475.1"/>
    </source>
</evidence>
<reference evidence="11 12" key="1">
    <citation type="submission" date="2017-05" db="EMBL/GenBank/DDBJ databases">
        <title>Genome sequence of Candidatus Fukatsuia symbiotica and Candidatus Hamiltonella defensa from Acyrthosiphon pisum strain 5D.</title>
        <authorList>
            <person name="Patel V.A."/>
            <person name="Chevignon G."/>
            <person name="Russell J.A."/>
            <person name="Oliver K.M."/>
        </authorList>
    </citation>
    <scope>NUCLEOTIDE SEQUENCE [LARGE SCALE GENOMIC DNA]</scope>
    <source>
        <strain evidence="11 12">5D</strain>
    </source>
</reference>
<dbReference type="EMBL" id="CP021659">
    <property type="protein sequence ID" value="AWK14475.1"/>
    <property type="molecule type" value="Genomic_DNA"/>
</dbReference>
<dbReference type="GO" id="GO:0044384">
    <property type="term" value="C:host outer membrane"/>
    <property type="evidence" value="ECO:0007669"/>
    <property type="project" value="InterPro"/>
</dbReference>
<feature type="domain" description="Outer membrane protein beta-barrel" evidence="10">
    <location>
        <begin position="11"/>
        <end position="174"/>
    </location>
</feature>
<keyword evidence="5" id="KW-0812">Transmembrane</keyword>
<evidence type="ECO:0000256" key="4">
    <source>
        <dbReference type="ARBA" id="ARBA00022452"/>
    </source>
</evidence>
<evidence type="ECO:0000256" key="5">
    <source>
        <dbReference type="ARBA" id="ARBA00022692"/>
    </source>
</evidence>
<dbReference type="KEGG" id="fsm:CCS41_08280"/>